<feature type="transmembrane region" description="Helical" evidence="5">
    <location>
        <begin position="5"/>
        <end position="26"/>
    </location>
</feature>
<dbReference type="Gene3D" id="2.40.30.170">
    <property type="match status" value="1"/>
</dbReference>
<evidence type="ECO:0000259" key="7">
    <source>
        <dbReference type="Pfam" id="PF25963"/>
    </source>
</evidence>
<evidence type="ECO:0000256" key="2">
    <source>
        <dbReference type="ARBA" id="ARBA00022692"/>
    </source>
</evidence>
<dbReference type="Gene3D" id="1.10.287.470">
    <property type="entry name" value="Helix hairpin bin"/>
    <property type="match status" value="1"/>
</dbReference>
<evidence type="ECO:0000256" key="3">
    <source>
        <dbReference type="ARBA" id="ARBA00022989"/>
    </source>
</evidence>
<dbReference type="GO" id="GO:0022857">
    <property type="term" value="F:transmembrane transporter activity"/>
    <property type="evidence" value="ECO:0007669"/>
    <property type="project" value="InterPro"/>
</dbReference>
<feature type="domain" description="p-hydroxybenzoic acid efflux pump subunit AaeA-like beta-barrel" evidence="7">
    <location>
        <begin position="189"/>
        <end position="280"/>
    </location>
</feature>
<dbReference type="AlphaFoldDB" id="A0A366D8F7"/>
<dbReference type="InterPro" id="IPR058634">
    <property type="entry name" value="AaeA-lik-b-barrel"/>
</dbReference>
<name>A0A366D8F7_9GAMM</name>
<proteinExistence type="inferred from homology"/>
<organism evidence="8 9">
    <name type="scientific">Marinomonas aquiplantarum</name>
    <dbReference type="NCBI Taxonomy" id="491951"/>
    <lineage>
        <taxon>Bacteria</taxon>
        <taxon>Pseudomonadati</taxon>
        <taxon>Pseudomonadota</taxon>
        <taxon>Gammaproteobacteria</taxon>
        <taxon>Oceanospirillales</taxon>
        <taxon>Oceanospirillaceae</taxon>
        <taxon>Marinomonas</taxon>
    </lineage>
</organism>
<dbReference type="GO" id="GO:0016020">
    <property type="term" value="C:membrane"/>
    <property type="evidence" value="ECO:0007669"/>
    <property type="project" value="InterPro"/>
</dbReference>
<comment type="caution">
    <text evidence="8">The sequence shown here is derived from an EMBL/GenBank/DDBJ whole genome shotgun (WGS) entry which is preliminary data.</text>
</comment>
<dbReference type="OrthoDB" id="8958519at2"/>
<evidence type="ECO:0000259" key="6">
    <source>
        <dbReference type="Pfam" id="PF25917"/>
    </source>
</evidence>
<feature type="domain" description="Multidrug resistance protein MdtA-like barrel-sandwich hybrid" evidence="6">
    <location>
        <begin position="45"/>
        <end position="183"/>
    </location>
</feature>
<dbReference type="PANTHER" id="PTHR30367">
    <property type="entry name" value="P-HYDROXYBENZOIC ACID EFFLUX PUMP SUBUNIT AAEA-RELATED"/>
    <property type="match status" value="1"/>
</dbReference>
<dbReference type="Pfam" id="PF25917">
    <property type="entry name" value="BSH_RND"/>
    <property type="match status" value="1"/>
</dbReference>
<dbReference type="RefSeq" id="WP_113873183.1">
    <property type="nucleotide sequence ID" value="NZ_QNRF01000001.1"/>
</dbReference>
<protein>
    <submittedName>
        <fullName evidence="8">RND family efflux transporter MFP subunit</fullName>
    </submittedName>
</protein>
<dbReference type="Gene3D" id="2.40.50.100">
    <property type="match status" value="1"/>
</dbReference>
<dbReference type="InterPro" id="IPR006143">
    <property type="entry name" value="RND_pump_MFP"/>
</dbReference>
<evidence type="ECO:0000256" key="1">
    <source>
        <dbReference type="ARBA" id="ARBA00009477"/>
    </source>
</evidence>
<gene>
    <name evidence="8" type="ORF">DFP76_101604</name>
</gene>
<evidence type="ECO:0000256" key="4">
    <source>
        <dbReference type="ARBA" id="ARBA00023136"/>
    </source>
</evidence>
<dbReference type="Pfam" id="PF25963">
    <property type="entry name" value="Beta-barrel_AAEA"/>
    <property type="match status" value="1"/>
</dbReference>
<dbReference type="Proteomes" id="UP000252086">
    <property type="component" value="Unassembled WGS sequence"/>
</dbReference>
<reference evidence="8 9" key="1">
    <citation type="submission" date="2018-06" db="EMBL/GenBank/DDBJ databases">
        <title>Genomic Encyclopedia of Type Strains, Phase III (KMG-III): the genomes of soil and plant-associated and newly described type strains.</title>
        <authorList>
            <person name="Whitman W."/>
        </authorList>
    </citation>
    <scope>NUCLEOTIDE SEQUENCE [LARGE SCALE GENOMIC DNA]</scope>
    <source>
        <strain evidence="8 9">CECT 7732</strain>
    </source>
</reference>
<dbReference type="InterPro" id="IPR058625">
    <property type="entry name" value="MdtA-like_BSH"/>
</dbReference>
<dbReference type="PANTHER" id="PTHR30367:SF6">
    <property type="entry name" value="SECRETION PROTEIN-RELATED"/>
    <property type="match status" value="1"/>
</dbReference>
<accession>A0A366D8F7</accession>
<evidence type="ECO:0000313" key="8">
    <source>
        <dbReference type="EMBL" id="RBO86327.1"/>
    </source>
</evidence>
<sequence>MKRDIYAYLTSFVLILAIAFSVFLVISDNEVPFTTQARVKTAALDLSPEVSGHIATVLVNEGDRVVAGQRLFELDDSQYQLAVDKAQANLQQAQSQWQQADRYLQRIQSLYQSASTSKEQRDEALTNEQSASANLQAAKTDLKIAQRNLEHTTITATQDGIVTNLTYQAGMYVTPADTLVHIVNPQGLWIAADFTEKGLPALTTNREVNIVFDAYPNQVFRGHIRSVDPAISIGAESTANLAQVEEETRWIRPQQKIRVRIQADQAPALLVAGSRASVMVRDGSHVADIWMTILSWMRYIY</sequence>
<dbReference type="InterPro" id="IPR050393">
    <property type="entry name" value="MFP_Efflux_Pump"/>
</dbReference>
<keyword evidence="4 5" id="KW-0472">Membrane</keyword>
<evidence type="ECO:0000313" key="9">
    <source>
        <dbReference type="Proteomes" id="UP000252086"/>
    </source>
</evidence>
<keyword evidence="9" id="KW-1185">Reference proteome</keyword>
<keyword evidence="3 5" id="KW-1133">Transmembrane helix</keyword>
<dbReference type="NCBIfam" id="TIGR01730">
    <property type="entry name" value="RND_mfp"/>
    <property type="match status" value="1"/>
</dbReference>
<evidence type="ECO:0000256" key="5">
    <source>
        <dbReference type="SAM" id="Phobius"/>
    </source>
</evidence>
<dbReference type="EMBL" id="QNRF01000001">
    <property type="protein sequence ID" value="RBO86327.1"/>
    <property type="molecule type" value="Genomic_DNA"/>
</dbReference>
<keyword evidence="2 5" id="KW-0812">Transmembrane</keyword>
<dbReference type="SUPFAM" id="SSF111369">
    <property type="entry name" value="HlyD-like secretion proteins"/>
    <property type="match status" value="1"/>
</dbReference>
<comment type="similarity">
    <text evidence="1">Belongs to the membrane fusion protein (MFP) (TC 8.A.1) family.</text>
</comment>